<dbReference type="PANTHER" id="PTHR11022">
    <property type="entry name" value="PEPTIDOGLYCAN RECOGNITION PROTEIN"/>
    <property type="match status" value="1"/>
</dbReference>
<evidence type="ECO:0000259" key="5">
    <source>
        <dbReference type="SMART" id="SM00701"/>
    </source>
</evidence>
<dbReference type="KEGG" id="cmk:103173455"/>
<dbReference type="Pfam" id="PF01510">
    <property type="entry name" value="Amidase_2"/>
    <property type="match status" value="1"/>
</dbReference>
<name>K4FUS3_CALMI</name>
<dbReference type="SMART" id="SM00644">
    <property type="entry name" value="Ami_2"/>
    <property type="match status" value="1"/>
</dbReference>
<sequence>MSEAEGGFVLFCLSLCLCLCLRPRLCSSGPLISEARPDHHVRSVIWILEELEERAPTLTLLDTVGLVRSLSRSESLFHHLLLGQSSAPPGSLSLLSDTDRSFLWRVTEHQVTPSAELGVSLTDDGTTVSLGHVLAGIQAGLRRNRSSAWATGTAGGAPDAVDSLHAVTLTKDLGLALVGHHRNGSQALLGGEGCWDHVEKPRRFTLSPPWSSATDALINGGMGGFILGSYLSGLSPPLPPLSAVLRGYYTEGLGLRGLKASRRRQAYGELVTARGLAAQVSDAVLLYGQLGDQPGLRNLSRRAVEEIAQRGVPRFLSRYLDCPAVIPRCMWGAKPYRGAATLLTLPLRYVYVHHTYHPSRPCATFPQCAANMRAMQRFHQEEREWDDIAYSFVAGSNGYLYEGRGWWWQGSHTKGQNAKGYGVAFIGNYTAALPDDTAIQLVRDTWTRCAVAAGNLVSDYAIHGHRQHRNVLCPGERLFLEIKTWEAFREVERDTVNAEAL</sequence>
<dbReference type="InterPro" id="IPR002502">
    <property type="entry name" value="Amidase_domain"/>
</dbReference>
<feature type="domain" description="Peptidoglycan recognition protein family" evidence="5">
    <location>
        <begin position="323"/>
        <end position="469"/>
    </location>
</feature>
<dbReference type="GO" id="GO:0008745">
    <property type="term" value="F:N-acetylmuramoyl-L-alanine amidase activity"/>
    <property type="evidence" value="ECO:0007669"/>
    <property type="project" value="InterPro"/>
</dbReference>
<comment type="similarity">
    <text evidence="1">Belongs to the N-acetylmuramoyl-L-alanine amidase 2 family.</text>
</comment>
<evidence type="ECO:0000259" key="4">
    <source>
        <dbReference type="SMART" id="SM00644"/>
    </source>
</evidence>
<dbReference type="SUPFAM" id="SSF55846">
    <property type="entry name" value="N-acetylmuramoyl-L-alanine amidase-like"/>
    <property type="match status" value="1"/>
</dbReference>
<dbReference type="SMART" id="SM00701">
    <property type="entry name" value="PGRP"/>
    <property type="match status" value="1"/>
</dbReference>
<feature type="chain" id="PRO_5003878434" evidence="3">
    <location>
        <begin position="29"/>
        <end position="501"/>
    </location>
</feature>
<dbReference type="GO" id="GO:0008270">
    <property type="term" value="F:zinc ion binding"/>
    <property type="evidence" value="ECO:0007669"/>
    <property type="project" value="InterPro"/>
</dbReference>
<dbReference type="GO" id="GO:0002376">
    <property type="term" value="P:immune system process"/>
    <property type="evidence" value="ECO:0007669"/>
    <property type="project" value="UniProtKB-KW"/>
</dbReference>
<proteinExistence type="evidence at transcript level"/>
<accession>K4FUS3</accession>
<dbReference type="RefSeq" id="NP_001279323.1">
    <property type="nucleotide sequence ID" value="NM_001292394.1"/>
</dbReference>
<dbReference type="AlphaFoldDB" id="K4FUS3"/>
<evidence type="ECO:0000256" key="3">
    <source>
        <dbReference type="SAM" id="SignalP"/>
    </source>
</evidence>
<evidence type="ECO:0000256" key="2">
    <source>
        <dbReference type="ARBA" id="ARBA00022859"/>
    </source>
</evidence>
<dbReference type="CTD" id="571817"/>
<feature type="signal peptide" evidence="3">
    <location>
        <begin position="1"/>
        <end position="28"/>
    </location>
</feature>
<dbReference type="InterPro" id="IPR036505">
    <property type="entry name" value="Amidase/PGRP_sf"/>
</dbReference>
<organism evidence="6">
    <name type="scientific">Callorhinchus milii</name>
    <name type="common">Ghost shark</name>
    <dbReference type="NCBI Taxonomy" id="7868"/>
    <lineage>
        <taxon>Eukaryota</taxon>
        <taxon>Metazoa</taxon>
        <taxon>Chordata</taxon>
        <taxon>Craniata</taxon>
        <taxon>Vertebrata</taxon>
        <taxon>Chondrichthyes</taxon>
        <taxon>Holocephali</taxon>
        <taxon>Chimaeriformes</taxon>
        <taxon>Callorhinchidae</taxon>
        <taxon>Callorhinchus</taxon>
    </lineage>
</organism>
<feature type="domain" description="N-acetylmuramoyl-L-alanine amidase" evidence="4">
    <location>
        <begin position="337"/>
        <end position="475"/>
    </location>
</feature>
<dbReference type="GeneID" id="103173455"/>
<dbReference type="Gene3D" id="3.40.80.10">
    <property type="entry name" value="Peptidoglycan recognition protein-like"/>
    <property type="match status" value="1"/>
</dbReference>
<evidence type="ECO:0000256" key="1">
    <source>
        <dbReference type="ARBA" id="ARBA00007553"/>
    </source>
</evidence>
<evidence type="ECO:0000313" key="6">
    <source>
        <dbReference type="EMBL" id="AFK11324.1"/>
    </source>
</evidence>
<protein>
    <submittedName>
        <fullName evidence="6">N-acetylmuramoyl-L-alanine amidase-like protein</fullName>
    </submittedName>
</protein>
<dbReference type="PANTHER" id="PTHR11022:SF66">
    <property type="entry name" value="N-ACETYLMURAMOYL-L-ALANINE AMIDASE"/>
    <property type="match status" value="1"/>
</dbReference>
<reference evidence="6" key="1">
    <citation type="journal article" date="2012" name="PLoS ONE">
        <title>Sequencing and Analysis of Full-Length cDNAs, 5'-ESTs and 3'-ESTs from a Cartilaginous Fish, the Elephant Shark (Callorhinchus milii).</title>
        <authorList>
            <person name="Tan Y.Y."/>
            <person name="Kodzius R."/>
            <person name="Tay B.H."/>
            <person name="Tay A."/>
            <person name="Brenner S."/>
            <person name="Venkatesh B."/>
        </authorList>
    </citation>
    <scope>NUCLEOTIDE SEQUENCE</scope>
    <source>
        <tissue evidence="6">Liver</tissue>
    </source>
</reference>
<dbReference type="OrthoDB" id="10001926at2759"/>
<dbReference type="CDD" id="cd06583">
    <property type="entry name" value="PGRP"/>
    <property type="match status" value="1"/>
</dbReference>
<dbReference type="FunFam" id="3.40.80.10:FF:000001">
    <property type="entry name" value="Peptidoglycan recognition protein 1"/>
    <property type="match status" value="1"/>
</dbReference>
<dbReference type="InterPro" id="IPR006619">
    <property type="entry name" value="PGRP_domain_met/bac"/>
</dbReference>
<dbReference type="GO" id="GO:0009253">
    <property type="term" value="P:peptidoglycan catabolic process"/>
    <property type="evidence" value="ECO:0007669"/>
    <property type="project" value="InterPro"/>
</dbReference>
<dbReference type="InterPro" id="IPR015510">
    <property type="entry name" value="PGRP"/>
</dbReference>
<keyword evidence="2" id="KW-0391">Immunity</keyword>
<dbReference type="EMBL" id="JX053096">
    <property type="protein sequence ID" value="AFK11324.1"/>
    <property type="molecule type" value="mRNA"/>
</dbReference>
<keyword evidence="3" id="KW-0732">Signal</keyword>